<dbReference type="VEuPathDB" id="FungiDB:ASPTUDRAFT_193599"/>
<dbReference type="Proteomes" id="UP000184304">
    <property type="component" value="Unassembled WGS sequence"/>
</dbReference>
<dbReference type="SUPFAM" id="SSF52540">
    <property type="entry name" value="P-loop containing nucleoside triphosphate hydrolases"/>
    <property type="match status" value="1"/>
</dbReference>
<evidence type="ECO:0000313" key="2">
    <source>
        <dbReference type="Proteomes" id="UP000184304"/>
    </source>
</evidence>
<keyword evidence="2" id="KW-1185">Reference proteome</keyword>
<name>A0A1L9MT02_ASPTC</name>
<protein>
    <recommendedName>
        <fullName evidence="3">DNA2/NAM7 helicase helicase domain-containing protein</fullName>
    </recommendedName>
</protein>
<dbReference type="OrthoDB" id="4506699at2759"/>
<proteinExistence type="predicted"/>
<evidence type="ECO:0008006" key="3">
    <source>
        <dbReference type="Google" id="ProtNLM"/>
    </source>
</evidence>
<dbReference type="Gene3D" id="3.40.50.300">
    <property type="entry name" value="P-loop containing nucleotide triphosphate hydrolases"/>
    <property type="match status" value="1"/>
</dbReference>
<reference evidence="2" key="1">
    <citation type="journal article" date="2017" name="Genome Biol.">
        <title>Comparative genomics reveals high biological diversity and specific adaptations in the industrially and medically important fungal genus Aspergillus.</title>
        <authorList>
            <person name="de Vries R.P."/>
            <person name="Riley R."/>
            <person name="Wiebenga A."/>
            <person name="Aguilar-Osorio G."/>
            <person name="Amillis S."/>
            <person name="Uchima C.A."/>
            <person name="Anderluh G."/>
            <person name="Asadollahi M."/>
            <person name="Askin M."/>
            <person name="Barry K."/>
            <person name="Battaglia E."/>
            <person name="Bayram O."/>
            <person name="Benocci T."/>
            <person name="Braus-Stromeyer S.A."/>
            <person name="Caldana C."/>
            <person name="Canovas D."/>
            <person name="Cerqueira G.C."/>
            <person name="Chen F."/>
            <person name="Chen W."/>
            <person name="Choi C."/>
            <person name="Clum A."/>
            <person name="Dos Santos R.A."/>
            <person name="Damasio A.R."/>
            <person name="Diallinas G."/>
            <person name="Emri T."/>
            <person name="Fekete E."/>
            <person name="Flipphi M."/>
            <person name="Freyberg S."/>
            <person name="Gallo A."/>
            <person name="Gournas C."/>
            <person name="Habgood R."/>
            <person name="Hainaut M."/>
            <person name="Harispe M.L."/>
            <person name="Henrissat B."/>
            <person name="Hilden K.S."/>
            <person name="Hope R."/>
            <person name="Hossain A."/>
            <person name="Karabika E."/>
            <person name="Karaffa L."/>
            <person name="Karanyi Z."/>
            <person name="Krasevec N."/>
            <person name="Kuo A."/>
            <person name="Kusch H."/>
            <person name="LaButti K."/>
            <person name="Lagendijk E.L."/>
            <person name="Lapidus A."/>
            <person name="Levasseur A."/>
            <person name="Lindquist E."/>
            <person name="Lipzen A."/>
            <person name="Logrieco A.F."/>
            <person name="MacCabe A."/>
            <person name="Maekelae M.R."/>
            <person name="Malavazi I."/>
            <person name="Melin P."/>
            <person name="Meyer V."/>
            <person name="Mielnichuk N."/>
            <person name="Miskei M."/>
            <person name="Molnar A.P."/>
            <person name="Mule G."/>
            <person name="Ngan C.Y."/>
            <person name="Orejas M."/>
            <person name="Orosz E."/>
            <person name="Ouedraogo J.P."/>
            <person name="Overkamp K.M."/>
            <person name="Park H.-S."/>
            <person name="Perrone G."/>
            <person name="Piumi F."/>
            <person name="Punt P.J."/>
            <person name="Ram A.F."/>
            <person name="Ramon A."/>
            <person name="Rauscher S."/>
            <person name="Record E."/>
            <person name="Riano-Pachon D.M."/>
            <person name="Robert V."/>
            <person name="Roehrig J."/>
            <person name="Ruller R."/>
            <person name="Salamov A."/>
            <person name="Salih N.S."/>
            <person name="Samson R.A."/>
            <person name="Sandor E."/>
            <person name="Sanguinetti M."/>
            <person name="Schuetze T."/>
            <person name="Sepcic K."/>
            <person name="Shelest E."/>
            <person name="Sherlock G."/>
            <person name="Sophianopoulou V."/>
            <person name="Squina F.M."/>
            <person name="Sun H."/>
            <person name="Susca A."/>
            <person name="Todd R.B."/>
            <person name="Tsang A."/>
            <person name="Unkles S.E."/>
            <person name="van de Wiele N."/>
            <person name="van Rossen-Uffink D."/>
            <person name="Oliveira J.V."/>
            <person name="Vesth T.C."/>
            <person name="Visser J."/>
            <person name="Yu J.-H."/>
            <person name="Zhou M."/>
            <person name="Andersen M.R."/>
            <person name="Archer D.B."/>
            <person name="Baker S.E."/>
            <person name="Benoit I."/>
            <person name="Brakhage A.A."/>
            <person name="Braus G.H."/>
            <person name="Fischer R."/>
            <person name="Frisvad J.C."/>
            <person name="Goldman G.H."/>
            <person name="Houbraken J."/>
            <person name="Oakley B."/>
            <person name="Pocsi I."/>
            <person name="Scazzocchio C."/>
            <person name="Seiboth B."/>
            <person name="vanKuyk P.A."/>
            <person name="Wortman J."/>
            <person name="Dyer P.S."/>
            <person name="Grigoriev I.V."/>
        </authorList>
    </citation>
    <scope>NUCLEOTIDE SEQUENCE [LARGE SCALE GENOMIC DNA]</scope>
    <source>
        <strain evidence="2">CBS 134.48</strain>
    </source>
</reference>
<dbReference type="InterPro" id="IPR027417">
    <property type="entry name" value="P-loop_NTPase"/>
</dbReference>
<gene>
    <name evidence="1" type="ORF">ASPTUDRAFT_193599</name>
</gene>
<accession>A0A1L9MT02</accession>
<dbReference type="EMBL" id="KV878207">
    <property type="protein sequence ID" value="OJI80173.1"/>
    <property type="molecule type" value="Genomic_DNA"/>
</dbReference>
<evidence type="ECO:0000313" key="1">
    <source>
        <dbReference type="EMBL" id="OJI80173.1"/>
    </source>
</evidence>
<organism evidence="1 2">
    <name type="scientific">Aspergillus tubingensis (strain CBS 134.48)</name>
    <dbReference type="NCBI Taxonomy" id="767770"/>
    <lineage>
        <taxon>Eukaryota</taxon>
        <taxon>Fungi</taxon>
        <taxon>Dikarya</taxon>
        <taxon>Ascomycota</taxon>
        <taxon>Pezizomycotina</taxon>
        <taxon>Eurotiomycetes</taxon>
        <taxon>Eurotiomycetidae</taxon>
        <taxon>Eurotiales</taxon>
        <taxon>Aspergillaceae</taxon>
        <taxon>Aspergillus</taxon>
        <taxon>Aspergillus subgen. Circumdati</taxon>
    </lineage>
</organism>
<sequence>MSIDDYQARYQPCSVSTDKILLQCQLFVTGICRPGLIVIDEAARASEADLWPVFANYDPCGYLMIGDPFQLHPVVESTPQNNPIHAVAATSLFRHLHMNGMLLCMLDVQYCMASMLGDLLALQHALKRTQKSTPPLHKCSTNIYVFGGRSALSREMAEKYKLLKHG</sequence>
<dbReference type="AlphaFoldDB" id="A0A1L9MT02"/>